<dbReference type="EMBL" id="MVBK01000097">
    <property type="protein sequence ID" value="OOG22726.1"/>
    <property type="molecule type" value="Genomic_DNA"/>
</dbReference>
<keyword evidence="2" id="KW-1185">Reference proteome</keyword>
<dbReference type="Gene3D" id="3.30.1490.300">
    <property type="match status" value="1"/>
</dbReference>
<dbReference type="InterPro" id="IPR043129">
    <property type="entry name" value="ATPase_NBD"/>
</dbReference>
<dbReference type="AlphaFoldDB" id="A0A1V3ND61"/>
<dbReference type="InterPro" id="IPR005883">
    <property type="entry name" value="PilM"/>
</dbReference>
<proteinExistence type="predicted"/>
<dbReference type="PIRSF" id="PIRSF019169">
    <property type="entry name" value="PilM"/>
    <property type="match status" value="1"/>
</dbReference>
<dbReference type="STRING" id="108003.B1C78_14250"/>
<evidence type="ECO:0000313" key="1">
    <source>
        <dbReference type="EMBL" id="OOG22726.1"/>
    </source>
</evidence>
<dbReference type="OrthoDB" id="9773403at2"/>
<name>A0A1V3ND61_9GAMM</name>
<sequence length="353" mass="38282">MIGFSRKKPPLLGVDISSTSVKLVELSQSGGKYRVESYAVEPLPANAVAEKNIQEPEAVGDTIKKALKRSGSKTRDCALAVPSSAVITKMITMPASLKAEEMEGQIQVEADQYIPYALEEVNLDFEIIGPTPKNPETVDVLLSASRSENVEVRVATAEMAGLTPKVMDVEAYAIEHTFPLLAGQLEGLNDDATVAIIDVGATMTSINILSQGQLTYTREQTFGGKQLTEEIMRRYGLSYDEAGQAKKEGGLPDNYVSEVLEPFKDTMVQQVGRFLQFFFAASQHNHVDQIILAGGCASIPGVDELIESRIGTRTQIANPFGRMSLNTRVNPQRLGHDAPALMIACGLAMRSFD</sequence>
<gene>
    <name evidence="1" type="ORF">B1C78_14250</name>
</gene>
<dbReference type="SUPFAM" id="SSF53067">
    <property type="entry name" value="Actin-like ATPase domain"/>
    <property type="match status" value="2"/>
</dbReference>
<dbReference type="Proteomes" id="UP000189462">
    <property type="component" value="Unassembled WGS sequence"/>
</dbReference>
<protein>
    <submittedName>
        <fullName evidence="1">Pilus assembly protein PilM</fullName>
    </submittedName>
</protein>
<comment type="caution">
    <text evidence="1">The sequence shown here is derived from an EMBL/GenBank/DDBJ whole genome shotgun (WGS) entry which is preliminary data.</text>
</comment>
<dbReference type="PANTHER" id="PTHR32432">
    <property type="entry name" value="CELL DIVISION PROTEIN FTSA-RELATED"/>
    <property type="match status" value="1"/>
</dbReference>
<reference evidence="1 2" key="1">
    <citation type="submission" date="2017-02" db="EMBL/GenBank/DDBJ databases">
        <title>Genomic diversity within the haloalkaliphilic genus Thioalkalivibrio.</title>
        <authorList>
            <person name="Ahn A.-C."/>
            <person name="Meier-Kolthoff J."/>
            <person name="Overmars L."/>
            <person name="Richter M."/>
            <person name="Woyke T."/>
            <person name="Sorokin D.Y."/>
            <person name="Muyzer G."/>
        </authorList>
    </citation>
    <scope>NUCLEOTIDE SEQUENCE [LARGE SCALE GENOMIC DNA]</scope>
    <source>
        <strain evidence="1 2">ALJD</strain>
    </source>
</reference>
<dbReference type="Pfam" id="PF11104">
    <property type="entry name" value="PilM_2"/>
    <property type="match status" value="1"/>
</dbReference>
<dbReference type="Gene3D" id="3.30.420.40">
    <property type="match status" value="2"/>
</dbReference>
<dbReference type="RefSeq" id="WP_077279829.1">
    <property type="nucleotide sequence ID" value="NZ_MVBK01000097.1"/>
</dbReference>
<evidence type="ECO:0000313" key="2">
    <source>
        <dbReference type="Proteomes" id="UP000189462"/>
    </source>
</evidence>
<dbReference type="InterPro" id="IPR050696">
    <property type="entry name" value="FtsA/MreB"/>
</dbReference>
<dbReference type="PANTHER" id="PTHR32432:SF3">
    <property type="entry name" value="ETHANOLAMINE UTILIZATION PROTEIN EUTJ"/>
    <property type="match status" value="1"/>
</dbReference>
<dbReference type="CDD" id="cd24049">
    <property type="entry name" value="ASKHA_NBD_PilM"/>
    <property type="match status" value="1"/>
</dbReference>
<dbReference type="NCBIfam" id="TIGR01175">
    <property type="entry name" value="pilM"/>
    <property type="match status" value="1"/>
</dbReference>
<organism evidence="1 2">
    <name type="scientific">Thioalkalivibrio denitrificans</name>
    <dbReference type="NCBI Taxonomy" id="108003"/>
    <lineage>
        <taxon>Bacteria</taxon>
        <taxon>Pseudomonadati</taxon>
        <taxon>Pseudomonadota</taxon>
        <taxon>Gammaproteobacteria</taxon>
        <taxon>Chromatiales</taxon>
        <taxon>Ectothiorhodospiraceae</taxon>
        <taxon>Thioalkalivibrio</taxon>
    </lineage>
</organism>
<accession>A0A1V3ND61</accession>